<evidence type="ECO:0000256" key="3">
    <source>
        <dbReference type="ARBA" id="ARBA00022723"/>
    </source>
</evidence>
<evidence type="ECO:0000256" key="2">
    <source>
        <dbReference type="ARBA" id="ARBA00022617"/>
    </source>
</evidence>
<dbReference type="STRING" id="1445510.YC6258_02009"/>
<evidence type="ECO:0000256" key="5">
    <source>
        <dbReference type="ARBA" id="ARBA00023004"/>
    </source>
</evidence>
<sequence>MKTILKVVPIAAALALSGMASAADFEKQVEARQAYMEVLGYNMGILGAMARGKMDYDADLASAAANNLKYAAMMNNGSMWPAGSDMDALGDKTEAKADLWKNFSQAAGYLDDLKKGSETLASAAGNGLDELRKNIGAVGDACGGCHKKFKED</sequence>
<evidence type="ECO:0000256" key="7">
    <source>
        <dbReference type="PIRSR" id="PIRSR000027-2"/>
    </source>
</evidence>
<evidence type="ECO:0000313" key="9">
    <source>
        <dbReference type="EMBL" id="AJQ94053.1"/>
    </source>
</evidence>
<evidence type="ECO:0000256" key="8">
    <source>
        <dbReference type="SAM" id="SignalP"/>
    </source>
</evidence>
<dbReference type="GO" id="GO:0042597">
    <property type="term" value="C:periplasmic space"/>
    <property type="evidence" value="ECO:0007669"/>
    <property type="project" value="InterPro"/>
</dbReference>
<dbReference type="InterPro" id="IPR012127">
    <property type="entry name" value="Cyt_c_prime"/>
</dbReference>
<keyword evidence="10" id="KW-1185">Reference proteome</keyword>
<dbReference type="GO" id="GO:0005506">
    <property type="term" value="F:iron ion binding"/>
    <property type="evidence" value="ECO:0007669"/>
    <property type="project" value="InterPro"/>
</dbReference>
<dbReference type="AlphaFoldDB" id="A0A0C5VKZ4"/>
<dbReference type="GO" id="GO:0020037">
    <property type="term" value="F:heme binding"/>
    <property type="evidence" value="ECO:0007669"/>
    <property type="project" value="InterPro"/>
</dbReference>
<dbReference type="Proteomes" id="UP000032266">
    <property type="component" value="Chromosome"/>
</dbReference>
<keyword evidence="2 7" id="KW-0349">Heme</keyword>
<evidence type="ECO:0000256" key="1">
    <source>
        <dbReference type="ARBA" id="ARBA00022448"/>
    </source>
</evidence>
<name>A0A0C5VKZ4_9GAMM</name>
<organism evidence="9 10">
    <name type="scientific">Gynuella sunshinyii YC6258</name>
    <dbReference type="NCBI Taxonomy" id="1445510"/>
    <lineage>
        <taxon>Bacteria</taxon>
        <taxon>Pseudomonadati</taxon>
        <taxon>Pseudomonadota</taxon>
        <taxon>Gammaproteobacteria</taxon>
        <taxon>Oceanospirillales</taxon>
        <taxon>Saccharospirillaceae</taxon>
        <taxon>Gynuella</taxon>
    </lineage>
</organism>
<comment type="PTM">
    <text evidence="7">Binds 1 heme group per subunit.</text>
</comment>
<keyword evidence="4" id="KW-0249">Electron transport</keyword>
<feature type="binding site" description="axial binding residue" evidence="6">
    <location>
        <position position="146"/>
    </location>
    <ligand>
        <name>heme c</name>
        <dbReference type="ChEBI" id="CHEBI:61717"/>
    </ligand>
    <ligandPart>
        <name>Fe</name>
        <dbReference type="ChEBI" id="CHEBI:18248"/>
    </ligandPart>
</feature>
<evidence type="ECO:0000256" key="4">
    <source>
        <dbReference type="ARBA" id="ARBA00022982"/>
    </source>
</evidence>
<dbReference type="EMBL" id="CP007142">
    <property type="protein sequence ID" value="AJQ94053.1"/>
    <property type="molecule type" value="Genomic_DNA"/>
</dbReference>
<gene>
    <name evidence="9" type="ORF">YC6258_02009</name>
</gene>
<feature type="binding site" description="covalent" evidence="7">
    <location>
        <position position="142"/>
    </location>
    <ligand>
        <name>heme c</name>
        <dbReference type="ChEBI" id="CHEBI:61717"/>
    </ligand>
</feature>
<dbReference type="KEGG" id="gsn:YC6258_02009"/>
<accession>A0A0C5VKZ4</accession>
<dbReference type="GO" id="GO:0009055">
    <property type="term" value="F:electron transfer activity"/>
    <property type="evidence" value="ECO:0007669"/>
    <property type="project" value="InterPro"/>
</dbReference>
<dbReference type="OrthoDB" id="5520910at2"/>
<protein>
    <submittedName>
        <fullName evidence="9">Cytochrome c556</fullName>
    </submittedName>
</protein>
<keyword evidence="8" id="KW-0732">Signal</keyword>
<dbReference type="PROSITE" id="PS51009">
    <property type="entry name" value="CYTCII"/>
    <property type="match status" value="1"/>
</dbReference>
<dbReference type="HOGENOM" id="CLU_106713_3_0_6"/>
<proteinExistence type="predicted"/>
<evidence type="ECO:0000313" key="10">
    <source>
        <dbReference type="Proteomes" id="UP000032266"/>
    </source>
</evidence>
<dbReference type="Gene3D" id="1.20.120.10">
    <property type="entry name" value="Cytochrome c/b562"/>
    <property type="match status" value="1"/>
</dbReference>
<keyword evidence="3 6" id="KW-0479">Metal-binding</keyword>
<dbReference type="InterPro" id="IPR010980">
    <property type="entry name" value="Cyt_c/b562"/>
</dbReference>
<dbReference type="Pfam" id="PF01322">
    <property type="entry name" value="Cytochrom_C_2"/>
    <property type="match status" value="1"/>
</dbReference>
<dbReference type="PIRSF" id="PIRSF000027">
    <property type="entry name" value="Cytc_c_prime"/>
    <property type="match status" value="1"/>
</dbReference>
<feature type="binding site" description="covalent" evidence="7">
    <location>
        <position position="145"/>
    </location>
    <ligand>
        <name>heme c</name>
        <dbReference type="ChEBI" id="CHEBI:61717"/>
    </ligand>
</feature>
<dbReference type="GO" id="GO:0022900">
    <property type="term" value="P:electron transport chain"/>
    <property type="evidence" value="ECO:0007669"/>
    <property type="project" value="InterPro"/>
</dbReference>
<keyword evidence="5 6" id="KW-0408">Iron</keyword>
<dbReference type="RefSeq" id="WP_044616662.1">
    <property type="nucleotide sequence ID" value="NZ_CP007142.1"/>
</dbReference>
<feature type="signal peptide" evidence="8">
    <location>
        <begin position="1"/>
        <end position="22"/>
    </location>
</feature>
<dbReference type="InterPro" id="IPR002321">
    <property type="entry name" value="Cyt_c_II"/>
</dbReference>
<evidence type="ECO:0000256" key="6">
    <source>
        <dbReference type="PIRSR" id="PIRSR000027-1"/>
    </source>
</evidence>
<reference evidence="9 10" key="1">
    <citation type="submission" date="2014-01" db="EMBL/GenBank/DDBJ databases">
        <title>Full genme sequencing of cellulolytic bacterium Gynuella sunshinyii YC6258T gen. nov., sp. nov.</title>
        <authorList>
            <person name="Khan H."/>
            <person name="Chung E.J."/>
            <person name="Chung Y.R."/>
        </authorList>
    </citation>
    <scope>NUCLEOTIDE SEQUENCE [LARGE SCALE GENOMIC DNA]</scope>
    <source>
        <strain evidence="9 10">YC6258</strain>
    </source>
</reference>
<keyword evidence="1" id="KW-0813">Transport</keyword>
<feature type="chain" id="PRO_5002183451" evidence="8">
    <location>
        <begin position="23"/>
        <end position="152"/>
    </location>
</feature>
<dbReference type="SUPFAM" id="SSF47175">
    <property type="entry name" value="Cytochromes"/>
    <property type="match status" value="1"/>
</dbReference>